<feature type="region of interest" description="Disordered" evidence="1">
    <location>
        <begin position="43"/>
        <end position="66"/>
    </location>
</feature>
<name>A0A2U1L7Q7_ARTAN</name>
<reference evidence="2 3" key="1">
    <citation type="journal article" date="2018" name="Mol. Plant">
        <title>The genome of Artemisia annua provides insight into the evolution of Asteraceae family and artemisinin biosynthesis.</title>
        <authorList>
            <person name="Shen Q."/>
            <person name="Zhang L."/>
            <person name="Liao Z."/>
            <person name="Wang S."/>
            <person name="Yan T."/>
            <person name="Shi P."/>
            <person name="Liu M."/>
            <person name="Fu X."/>
            <person name="Pan Q."/>
            <person name="Wang Y."/>
            <person name="Lv Z."/>
            <person name="Lu X."/>
            <person name="Zhang F."/>
            <person name="Jiang W."/>
            <person name="Ma Y."/>
            <person name="Chen M."/>
            <person name="Hao X."/>
            <person name="Li L."/>
            <person name="Tang Y."/>
            <person name="Lv G."/>
            <person name="Zhou Y."/>
            <person name="Sun X."/>
            <person name="Brodelius P.E."/>
            <person name="Rose J.K.C."/>
            <person name="Tang K."/>
        </authorList>
    </citation>
    <scope>NUCLEOTIDE SEQUENCE [LARGE SCALE GENOMIC DNA]</scope>
    <source>
        <strain evidence="3">cv. Huhao1</strain>
        <tissue evidence="2">Leaf</tissue>
    </source>
</reference>
<evidence type="ECO:0000256" key="1">
    <source>
        <dbReference type="SAM" id="MobiDB-lite"/>
    </source>
</evidence>
<evidence type="ECO:0000313" key="3">
    <source>
        <dbReference type="Proteomes" id="UP000245207"/>
    </source>
</evidence>
<protein>
    <submittedName>
        <fullName evidence="2">Ankyrin repeat-containing protein</fullName>
    </submittedName>
</protein>
<feature type="compositionally biased region" description="Polar residues" evidence="1">
    <location>
        <begin position="47"/>
        <end position="60"/>
    </location>
</feature>
<accession>A0A2U1L7Q7</accession>
<sequence>MTDSSMNNLMHLAGRLAPSYVLSRTIDATLQLQRELQWREEDAIETPNKSNVSEKQTAILSFTHRS</sequence>
<evidence type="ECO:0000313" key="2">
    <source>
        <dbReference type="EMBL" id="PWA45038.1"/>
    </source>
</evidence>
<organism evidence="2 3">
    <name type="scientific">Artemisia annua</name>
    <name type="common">Sweet wormwood</name>
    <dbReference type="NCBI Taxonomy" id="35608"/>
    <lineage>
        <taxon>Eukaryota</taxon>
        <taxon>Viridiplantae</taxon>
        <taxon>Streptophyta</taxon>
        <taxon>Embryophyta</taxon>
        <taxon>Tracheophyta</taxon>
        <taxon>Spermatophyta</taxon>
        <taxon>Magnoliopsida</taxon>
        <taxon>eudicotyledons</taxon>
        <taxon>Gunneridae</taxon>
        <taxon>Pentapetalae</taxon>
        <taxon>asterids</taxon>
        <taxon>campanulids</taxon>
        <taxon>Asterales</taxon>
        <taxon>Asteraceae</taxon>
        <taxon>Asteroideae</taxon>
        <taxon>Anthemideae</taxon>
        <taxon>Artemisiinae</taxon>
        <taxon>Artemisia</taxon>
    </lineage>
</organism>
<keyword evidence="3" id="KW-1185">Reference proteome</keyword>
<comment type="caution">
    <text evidence="2">The sequence shown here is derived from an EMBL/GenBank/DDBJ whole genome shotgun (WGS) entry which is preliminary data.</text>
</comment>
<dbReference type="AlphaFoldDB" id="A0A2U1L7Q7"/>
<dbReference type="EMBL" id="PKPP01010977">
    <property type="protein sequence ID" value="PWA45038.1"/>
    <property type="molecule type" value="Genomic_DNA"/>
</dbReference>
<gene>
    <name evidence="2" type="ORF">CTI12_AA521140</name>
</gene>
<dbReference type="Proteomes" id="UP000245207">
    <property type="component" value="Unassembled WGS sequence"/>
</dbReference>
<proteinExistence type="predicted"/>